<organism evidence="1 2">
    <name type="scientific">Acaulospora morrowiae</name>
    <dbReference type="NCBI Taxonomy" id="94023"/>
    <lineage>
        <taxon>Eukaryota</taxon>
        <taxon>Fungi</taxon>
        <taxon>Fungi incertae sedis</taxon>
        <taxon>Mucoromycota</taxon>
        <taxon>Glomeromycotina</taxon>
        <taxon>Glomeromycetes</taxon>
        <taxon>Diversisporales</taxon>
        <taxon>Acaulosporaceae</taxon>
        <taxon>Acaulospora</taxon>
    </lineage>
</organism>
<gene>
    <name evidence="1" type="ORF">AMORRO_LOCUS10363</name>
</gene>
<evidence type="ECO:0000313" key="1">
    <source>
        <dbReference type="EMBL" id="CAG8659996.1"/>
    </source>
</evidence>
<keyword evidence="2" id="KW-1185">Reference proteome</keyword>
<comment type="caution">
    <text evidence="1">The sequence shown here is derived from an EMBL/GenBank/DDBJ whole genome shotgun (WGS) entry which is preliminary data.</text>
</comment>
<name>A0A9N9HAV7_9GLOM</name>
<evidence type="ECO:0000313" key="2">
    <source>
        <dbReference type="Proteomes" id="UP000789342"/>
    </source>
</evidence>
<dbReference type="EMBL" id="CAJVPV010011324">
    <property type="protein sequence ID" value="CAG8659996.1"/>
    <property type="molecule type" value="Genomic_DNA"/>
</dbReference>
<feature type="non-terminal residue" evidence="1">
    <location>
        <position position="545"/>
    </location>
</feature>
<dbReference type="OrthoDB" id="2397546at2759"/>
<sequence>ENESFSGPDKVYQVILPKSDKSIKFFSDCNEVKEDQVIIPKYDKFFSDCNEVKEDQDNFLPLHEINYGVEVEHINGIKLPKFSLGLIVNGEGLTKTKYKFLASLRIRHINTTKSSTIRLVSTKSNIYSYFLENGVSIKEDQAHQFLRSIPFITSMTHDLKQGTFRAIYCDISIPLVEISFEQIKPSNESIQALNDALSNMDPYTSLCKVFKKFGHLIPHKMVIGKKLSRNCREFSSALCEDSPDQSKKNSLKASSENYNEFRTVLNEWKYLLSESGFNPTYLKNTEGGITEVENIESWISKDFQKLEIIEYSDLISTYAILDFPMRKEIEKCFKEENQILMTGYIRIKNIHTHYYRVEFNTPLKSSRYQVFGFVTDENLNVLEKLVVEFKFFTKFGFSIILKSLDKEQLIGALLSWMLIGIPREIGFYSRNTRDMTVLRTGELTFEKDDGNIIIKENKYFIKLPFISEIPSESIVNIRLEFSQNIHEAFIETRYISDTNEIQIINSNNFPDIGYLEEARVHYAIISISENERIIIPDIQMISNEK</sequence>
<proteinExistence type="predicted"/>
<dbReference type="AlphaFoldDB" id="A0A9N9HAV7"/>
<accession>A0A9N9HAV7</accession>
<protein>
    <submittedName>
        <fullName evidence="1">12778_t:CDS:1</fullName>
    </submittedName>
</protein>
<feature type="non-terminal residue" evidence="1">
    <location>
        <position position="1"/>
    </location>
</feature>
<reference evidence="1" key="1">
    <citation type="submission" date="2021-06" db="EMBL/GenBank/DDBJ databases">
        <authorList>
            <person name="Kallberg Y."/>
            <person name="Tangrot J."/>
            <person name="Rosling A."/>
        </authorList>
    </citation>
    <scope>NUCLEOTIDE SEQUENCE</scope>
    <source>
        <strain evidence="1">CL551</strain>
    </source>
</reference>
<dbReference type="Proteomes" id="UP000789342">
    <property type="component" value="Unassembled WGS sequence"/>
</dbReference>